<name>A0A0E2AU41_BACFG</name>
<evidence type="ECO:0000256" key="1">
    <source>
        <dbReference type="ARBA" id="ARBA00006484"/>
    </source>
</evidence>
<evidence type="ECO:0008006" key="5">
    <source>
        <dbReference type="Google" id="ProtNLM"/>
    </source>
</evidence>
<dbReference type="PATRIC" id="fig|997883.3.peg.892"/>
<keyword evidence="2" id="KW-0560">Oxidoreductase</keyword>
<dbReference type="PROSITE" id="PS00061">
    <property type="entry name" value="ADH_SHORT"/>
    <property type="match status" value="1"/>
</dbReference>
<dbReference type="InterPro" id="IPR002347">
    <property type="entry name" value="SDR_fam"/>
</dbReference>
<evidence type="ECO:0000313" key="4">
    <source>
        <dbReference type="Proteomes" id="UP000003879"/>
    </source>
</evidence>
<dbReference type="PANTHER" id="PTHR43477:SF1">
    <property type="entry name" value="DIHYDROANTICAPSIN 7-DEHYDROGENASE"/>
    <property type="match status" value="1"/>
</dbReference>
<gene>
    <name evidence="3" type="ORF">HMPREF1056_00839</name>
</gene>
<dbReference type="PRINTS" id="PR00081">
    <property type="entry name" value="GDHRDH"/>
</dbReference>
<evidence type="ECO:0000256" key="2">
    <source>
        <dbReference type="ARBA" id="ARBA00023002"/>
    </source>
</evidence>
<comment type="caution">
    <text evidence="3">The sequence shown here is derived from an EMBL/GenBank/DDBJ whole genome shotgun (WGS) entry which is preliminary data.</text>
</comment>
<dbReference type="EMBL" id="AGXN01000005">
    <property type="protein sequence ID" value="EIY99538.1"/>
    <property type="molecule type" value="Genomic_DNA"/>
</dbReference>
<comment type="similarity">
    <text evidence="1">Belongs to the short-chain dehydrogenases/reductases (SDR) family.</text>
</comment>
<dbReference type="Gene3D" id="3.40.50.720">
    <property type="entry name" value="NAD(P)-binding Rossmann-like Domain"/>
    <property type="match status" value="1"/>
</dbReference>
<evidence type="ECO:0000313" key="3">
    <source>
        <dbReference type="EMBL" id="EIY99538.1"/>
    </source>
</evidence>
<dbReference type="InterPro" id="IPR036291">
    <property type="entry name" value="NAD(P)-bd_dom_sf"/>
</dbReference>
<dbReference type="Proteomes" id="UP000003879">
    <property type="component" value="Unassembled WGS sequence"/>
</dbReference>
<dbReference type="InterPro" id="IPR051122">
    <property type="entry name" value="SDR_DHRS6-like"/>
</dbReference>
<dbReference type="RefSeq" id="WP_005796136.1">
    <property type="nucleotide sequence ID" value="NZ_JH724215.1"/>
</dbReference>
<dbReference type="HOGENOM" id="CLU_010194_1_0_10"/>
<dbReference type="AlphaFoldDB" id="A0A0E2AU41"/>
<dbReference type="SUPFAM" id="SSF51735">
    <property type="entry name" value="NAD(P)-binding Rossmann-fold domains"/>
    <property type="match status" value="1"/>
</dbReference>
<sequence length="250" mass="27171">MEIYNPFSLIGKTILVTGASSGIGRSIAIEASKMGATLIITGRDKERLNETYISLMGNNHLQFIADLNESEAVDNLVDSLPSINGVVLALGIGDWLPFQFVKKERLYRIFETNFFAPVILIQKLLKGRKVRKGSSIVFLSSIDGPVTAHIGNSMYAASKGAVSAMVKGMAVDLASKEIRVNALLPGMIETPLIHCGDITEEQLKEDKKLYPLRRYGKPEEIAYAAIYLLSNASSFTTGANLVIDGGFTLL</sequence>
<accession>A0A0E2AU41</accession>
<organism evidence="3 4">
    <name type="scientific">Bacteroides fragilis CL07T12C05</name>
    <dbReference type="NCBI Taxonomy" id="997883"/>
    <lineage>
        <taxon>Bacteria</taxon>
        <taxon>Pseudomonadati</taxon>
        <taxon>Bacteroidota</taxon>
        <taxon>Bacteroidia</taxon>
        <taxon>Bacteroidales</taxon>
        <taxon>Bacteroidaceae</taxon>
        <taxon>Bacteroides</taxon>
    </lineage>
</organism>
<protein>
    <recommendedName>
        <fullName evidence="5">3-oxoacyl-[acyl-carrier-protein] reductase</fullName>
    </recommendedName>
</protein>
<dbReference type="FunFam" id="3.40.50.720:FF:000084">
    <property type="entry name" value="Short-chain dehydrogenase reductase"/>
    <property type="match status" value="1"/>
</dbReference>
<dbReference type="InterPro" id="IPR020904">
    <property type="entry name" value="Sc_DH/Rdtase_CS"/>
</dbReference>
<dbReference type="Pfam" id="PF13561">
    <property type="entry name" value="adh_short_C2"/>
    <property type="match status" value="1"/>
</dbReference>
<dbReference type="GO" id="GO:0016491">
    <property type="term" value="F:oxidoreductase activity"/>
    <property type="evidence" value="ECO:0007669"/>
    <property type="project" value="UniProtKB-KW"/>
</dbReference>
<reference evidence="3 4" key="1">
    <citation type="submission" date="2012-02" db="EMBL/GenBank/DDBJ databases">
        <title>The Genome Sequence of Bacteroides fragilis CL07T12C05.</title>
        <authorList>
            <consortium name="The Broad Institute Genome Sequencing Platform"/>
            <person name="Earl A."/>
            <person name="Ward D."/>
            <person name="Feldgarden M."/>
            <person name="Gevers D."/>
            <person name="Zitomersky N.L."/>
            <person name="Coyne M.J."/>
            <person name="Comstock L.E."/>
            <person name="Young S.K."/>
            <person name="Zeng Q."/>
            <person name="Gargeya S."/>
            <person name="Fitzgerald M."/>
            <person name="Haas B."/>
            <person name="Abouelleil A."/>
            <person name="Alvarado L."/>
            <person name="Arachchi H.M."/>
            <person name="Berlin A."/>
            <person name="Chapman S.B."/>
            <person name="Gearin G."/>
            <person name="Goldberg J."/>
            <person name="Griggs A."/>
            <person name="Gujja S."/>
            <person name="Hansen M."/>
            <person name="Heiman D."/>
            <person name="Howarth C."/>
            <person name="Larimer J."/>
            <person name="Lui A."/>
            <person name="MacDonald P.J.P."/>
            <person name="McCowen C."/>
            <person name="Montmayeur A."/>
            <person name="Murphy C."/>
            <person name="Neiman D."/>
            <person name="Pearson M."/>
            <person name="Priest M."/>
            <person name="Roberts A."/>
            <person name="Saif S."/>
            <person name="Shea T."/>
            <person name="Sisk P."/>
            <person name="Stolte C."/>
            <person name="Sykes S."/>
            <person name="Wortman J."/>
            <person name="Nusbaum C."/>
            <person name="Birren B."/>
        </authorList>
    </citation>
    <scope>NUCLEOTIDE SEQUENCE [LARGE SCALE GENOMIC DNA]</scope>
    <source>
        <strain evidence="3 4">CL07T12C05</strain>
    </source>
</reference>
<dbReference type="PANTHER" id="PTHR43477">
    <property type="entry name" value="DIHYDROANTICAPSIN 7-DEHYDROGENASE"/>
    <property type="match status" value="1"/>
</dbReference>
<dbReference type="CDD" id="cd05233">
    <property type="entry name" value="SDR_c"/>
    <property type="match status" value="1"/>
</dbReference>
<proteinExistence type="inferred from homology"/>